<gene>
    <name evidence="1" type="ORF">CBI38_22165</name>
</gene>
<evidence type="ECO:0000313" key="1">
    <source>
        <dbReference type="EMBL" id="AWK75744.1"/>
    </source>
</evidence>
<dbReference type="KEGG" id="roz:CBI38_22165"/>
<accession>A0A2S2C4L5</accession>
<dbReference type="EMBL" id="CP021354">
    <property type="protein sequence ID" value="AWK75744.1"/>
    <property type="molecule type" value="Genomic_DNA"/>
</dbReference>
<name>A0A2S2C4L5_9NOCA</name>
<reference evidence="1 2" key="1">
    <citation type="submission" date="2017-05" db="EMBL/GenBank/DDBJ databases">
        <title>Isolation of Rhodococcus sp. S2-17 biodegrading of BP-3.</title>
        <authorList>
            <person name="Lee Y."/>
            <person name="Kim K.H."/>
            <person name="Chun B.H."/>
            <person name="Jung H.S."/>
            <person name="Jeon C.O."/>
        </authorList>
    </citation>
    <scope>NUCLEOTIDE SEQUENCE [LARGE SCALE GENOMIC DNA]</scope>
    <source>
        <strain evidence="1 2">S2-17</strain>
    </source>
</reference>
<keyword evidence="2" id="KW-1185">Reference proteome</keyword>
<proteinExistence type="predicted"/>
<organism evidence="1 2">
    <name type="scientific">Rhodococcus oxybenzonivorans</name>
    <dbReference type="NCBI Taxonomy" id="1990687"/>
    <lineage>
        <taxon>Bacteria</taxon>
        <taxon>Bacillati</taxon>
        <taxon>Actinomycetota</taxon>
        <taxon>Actinomycetes</taxon>
        <taxon>Mycobacteriales</taxon>
        <taxon>Nocardiaceae</taxon>
        <taxon>Rhodococcus</taxon>
    </lineage>
</organism>
<evidence type="ECO:0000313" key="2">
    <source>
        <dbReference type="Proteomes" id="UP000245711"/>
    </source>
</evidence>
<dbReference type="Proteomes" id="UP000245711">
    <property type="component" value="Chromosome"/>
</dbReference>
<dbReference type="OrthoDB" id="4470176at2"/>
<dbReference type="RefSeq" id="WP_109335273.1">
    <property type="nucleotide sequence ID" value="NZ_CP021354.1"/>
</dbReference>
<sequence length="123" mass="13382">MSTVTHIDTARARRSRKVLFIGNPTGYNEVSQWAMVKQSLVADGFEPVRTIDGPILCAIVTDDVLDAAGSPHDARTIEHAREQGVQCISVTDTTRIWQATARVRARIAQNAPAARVSPHHQGA</sequence>
<protein>
    <submittedName>
        <fullName evidence="1">Uncharacterized protein</fullName>
    </submittedName>
</protein>
<dbReference type="AlphaFoldDB" id="A0A2S2C4L5"/>